<dbReference type="PANTHER" id="PTHR43283">
    <property type="entry name" value="BETA-LACTAMASE-RELATED"/>
    <property type="match status" value="1"/>
</dbReference>
<name>A0ABU5VQM4_9BACT</name>
<dbReference type="GO" id="GO:0016787">
    <property type="term" value="F:hydrolase activity"/>
    <property type="evidence" value="ECO:0007669"/>
    <property type="project" value="UniProtKB-KW"/>
</dbReference>
<dbReference type="Pfam" id="PF00144">
    <property type="entry name" value="Beta-lactamase"/>
    <property type="match status" value="1"/>
</dbReference>
<evidence type="ECO:0000259" key="1">
    <source>
        <dbReference type="Pfam" id="PF00144"/>
    </source>
</evidence>
<dbReference type="RefSeq" id="WP_323574830.1">
    <property type="nucleotide sequence ID" value="NZ_JAYGJQ010000001.1"/>
</dbReference>
<accession>A0ABU5VQM4</accession>
<evidence type="ECO:0000313" key="2">
    <source>
        <dbReference type="EMBL" id="MEA9355331.1"/>
    </source>
</evidence>
<dbReference type="EC" id="3.-.-.-" evidence="2"/>
<keyword evidence="2" id="KW-0378">Hydrolase</keyword>
<proteinExistence type="predicted"/>
<sequence>MMRKISSFIIITFFIFSQKTYSDVIDNAGTRWPVPSWNIAQNKQERMSSKQCQDFVKFSTNSHNFLTEGLVVIKDGEIQFEYYDSKHNANTPHILWSVTKTITGALLGIAVRDGKISMDQGLNEFYPRPSAGNNYQNIKIENLFYLDTGFIWNEYYSGDASKSPVLNMLYYLGHKDIANYATDQQIIPQGPGYKFNYSTGTPAITMGVLKKVYGDDYDQMPWTSLFKPLGMTNVRFERDHKGVFNGGSSGYATPREMAKLGYLYLNNGMWNGEEILPQSWIEKTTQVSPGYLSNGTVIRNITDDGVYGGSIWLNRAVKKGFGKPYPASPENMLLAMGHYGQILTILPTQKMVIARTGYDQEYNSKLDEFVSRAIACFDDPTYPIGKNIPPPDYTKMTWPAIYKTLKSGLKTNVLFAAVAKTVCSCHFISGIDIDTCVDRSNVPLITKLAKISVRDNVVVAEQTKYAKILVAAYGRWPGEKSYASFDRAHPEFGCTLK</sequence>
<dbReference type="EMBL" id="JAYGJQ010000001">
    <property type="protein sequence ID" value="MEA9355331.1"/>
    <property type="molecule type" value="Genomic_DNA"/>
</dbReference>
<gene>
    <name evidence="2" type="ORF">SHI21_03925</name>
</gene>
<protein>
    <submittedName>
        <fullName evidence="2">Serine hydrolase</fullName>
        <ecNumber evidence="2">3.-.-.-</ecNumber>
    </submittedName>
</protein>
<organism evidence="2 3">
    <name type="scientific">Bacteriovorax antarcticus</name>
    <dbReference type="NCBI Taxonomy" id="3088717"/>
    <lineage>
        <taxon>Bacteria</taxon>
        <taxon>Pseudomonadati</taxon>
        <taxon>Bdellovibrionota</taxon>
        <taxon>Bacteriovoracia</taxon>
        <taxon>Bacteriovoracales</taxon>
        <taxon>Bacteriovoracaceae</taxon>
        <taxon>Bacteriovorax</taxon>
    </lineage>
</organism>
<dbReference type="InterPro" id="IPR012338">
    <property type="entry name" value="Beta-lactam/transpept-like"/>
</dbReference>
<keyword evidence="3" id="KW-1185">Reference proteome</keyword>
<reference evidence="2 3" key="1">
    <citation type="submission" date="2023-11" db="EMBL/GenBank/DDBJ databases">
        <title>A Novel Polar Bacteriovorax (B. antarcticus) Isolated from the Biocrust in Antarctica.</title>
        <authorList>
            <person name="Mun W."/>
            <person name="Choi S.Y."/>
            <person name="Mitchell R.J."/>
        </authorList>
    </citation>
    <scope>NUCLEOTIDE SEQUENCE [LARGE SCALE GENOMIC DNA]</scope>
    <source>
        <strain evidence="2 3">PP10</strain>
    </source>
</reference>
<dbReference type="InterPro" id="IPR001466">
    <property type="entry name" value="Beta-lactam-related"/>
</dbReference>
<dbReference type="InterPro" id="IPR050789">
    <property type="entry name" value="Diverse_Enzym_Activities"/>
</dbReference>
<evidence type="ECO:0000313" key="3">
    <source>
        <dbReference type="Proteomes" id="UP001302274"/>
    </source>
</evidence>
<dbReference type="PANTHER" id="PTHR43283:SF7">
    <property type="entry name" value="BETA-LACTAMASE-RELATED DOMAIN-CONTAINING PROTEIN"/>
    <property type="match status" value="1"/>
</dbReference>
<feature type="domain" description="Beta-lactamase-related" evidence="1">
    <location>
        <begin position="70"/>
        <end position="354"/>
    </location>
</feature>
<dbReference type="Gene3D" id="3.40.710.10">
    <property type="entry name" value="DD-peptidase/beta-lactamase superfamily"/>
    <property type="match status" value="1"/>
</dbReference>
<comment type="caution">
    <text evidence="2">The sequence shown here is derived from an EMBL/GenBank/DDBJ whole genome shotgun (WGS) entry which is preliminary data.</text>
</comment>
<dbReference type="SUPFAM" id="SSF56601">
    <property type="entry name" value="beta-lactamase/transpeptidase-like"/>
    <property type="match status" value="1"/>
</dbReference>
<dbReference type="Proteomes" id="UP001302274">
    <property type="component" value="Unassembled WGS sequence"/>
</dbReference>